<gene>
    <name evidence="2" type="ORF">AAEO56_04970</name>
</gene>
<evidence type="ECO:0008006" key="4">
    <source>
        <dbReference type="Google" id="ProtNLM"/>
    </source>
</evidence>
<evidence type="ECO:0000256" key="1">
    <source>
        <dbReference type="SAM" id="SignalP"/>
    </source>
</evidence>
<evidence type="ECO:0000313" key="3">
    <source>
        <dbReference type="Proteomes" id="UP001464555"/>
    </source>
</evidence>
<keyword evidence="1" id="KW-0732">Signal</keyword>
<feature type="chain" id="PRO_5046081392" description="Outer membrane protein beta-barrel domain-containing protein" evidence="1">
    <location>
        <begin position="19"/>
        <end position="325"/>
    </location>
</feature>
<sequence length="325" mass="37757">MLKKILLLAVVLCLNSCATIFTRKEYKLKVFSYEKNRKAIINDSTYMLPAEVKVRRSKEDLKVTLISGDTLRKDFIVKASPNPAFLYGNLIFMQAFPVGYAVDLTTQKRFYYGRNLRLDSKSTDSIIEPPFLKFWNVYLSKKYTTPKGQWAFTASMPYANAFYQQPKNEPSKSKVGFLGFSAGLEYYYKEDTFVKLNASATIDFEFPIPVPLEYFDAHEKMGAYNFTLTHNHKFNRLSFGYGFNYAINTWKIVNSGWKFPSNDEQPRIKRSHSFGVTANTYYQFSDNWSVGLIYSPTFYNTFPKSGTTYQHVISLDIMYRLPFKF</sequence>
<dbReference type="SUPFAM" id="SSF56935">
    <property type="entry name" value="Porins"/>
    <property type="match status" value="1"/>
</dbReference>
<dbReference type="EMBL" id="JBBYHR010000002">
    <property type="protein sequence ID" value="MEL1243604.1"/>
    <property type="molecule type" value="Genomic_DNA"/>
</dbReference>
<organism evidence="2 3">
    <name type="scientific">Flavobacterium arundinis</name>
    <dbReference type="NCBI Taxonomy" id="3139143"/>
    <lineage>
        <taxon>Bacteria</taxon>
        <taxon>Pseudomonadati</taxon>
        <taxon>Bacteroidota</taxon>
        <taxon>Flavobacteriia</taxon>
        <taxon>Flavobacteriales</taxon>
        <taxon>Flavobacteriaceae</taxon>
        <taxon>Flavobacterium</taxon>
    </lineage>
</organism>
<protein>
    <recommendedName>
        <fullName evidence="4">Outer membrane protein beta-barrel domain-containing protein</fullName>
    </recommendedName>
</protein>
<comment type="caution">
    <text evidence="2">The sequence shown here is derived from an EMBL/GenBank/DDBJ whole genome shotgun (WGS) entry which is preliminary data.</text>
</comment>
<name>A0ABU9HTV4_9FLAO</name>
<evidence type="ECO:0000313" key="2">
    <source>
        <dbReference type="EMBL" id="MEL1243604.1"/>
    </source>
</evidence>
<dbReference type="RefSeq" id="WP_341695920.1">
    <property type="nucleotide sequence ID" value="NZ_JBBYHR010000002.1"/>
</dbReference>
<reference evidence="2 3" key="1">
    <citation type="submission" date="2024-04" db="EMBL/GenBank/DDBJ databases">
        <title>Flavobacterium sp. DGU11 16S ribosomal RNA gene Genome sequencing and assembly.</title>
        <authorList>
            <person name="Park S."/>
        </authorList>
    </citation>
    <scope>NUCLEOTIDE SEQUENCE [LARGE SCALE GENOMIC DNA]</scope>
    <source>
        <strain evidence="2 3">DGU11</strain>
    </source>
</reference>
<proteinExistence type="predicted"/>
<feature type="signal peptide" evidence="1">
    <location>
        <begin position="1"/>
        <end position="18"/>
    </location>
</feature>
<accession>A0ABU9HTV4</accession>
<dbReference type="Proteomes" id="UP001464555">
    <property type="component" value="Unassembled WGS sequence"/>
</dbReference>
<keyword evidence="3" id="KW-1185">Reference proteome</keyword>